<name>A0ABY9HZ90_9ACTN</name>
<reference evidence="2 3" key="1">
    <citation type="submission" date="2023-03" db="EMBL/GenBank/DDBJ databases">
        <title>Isolation and description of six Streptomyces strains from soil environments, able to metabolize different microbial glucans.</title>
        <authorList>
            <person name="Widen T."/>
            <person name="Larsbrink J."/>
        </authorList>
    </citation>
    <scope>NUCLEOTIDE SEQUENCE [LARGE SCALE GENOMIC DNA]</scope>
    <source>
        <strain evidence="2 3">Mut2</strain>
    </source>
</reference>
<evidence type="ECO:0000256" key="1">
    <source>
        <dbReference type="SAM" id="SignalP"/>
    </source>
</evidence>
<sequence length="252" mass="25668">MTLSIQAKLLSALAGVAALGATAFLVPPATDSPERPHVIIAQGKDGLPARLSDGTWSAIGSQAALPYDSETIGAGEYQGQTVSAKQFGAAVKTDDDKPKGGDFSPTGAEVIMESVAELTVGKPADYVGTLPATTDPDPLAEANFDLDPIARFDTVAGVDEPVKTFCSIATPLALSEASQLTSTELGGILGRLVAEENGEDATDLGVLAAYHKGDSSLASQADAIRPAVITNIESQCGIEVGDLAPNSTASQE</sequence>
<dbReference type="EMBL" id="CP120992">
    <property type="protein sequence ID" value="WLQ39714.1"/>
    <property type="molecule type" value="Genomic_DNA"/>
</dbReference>
<accession>A0ABY9HZ90</accession>
<keyword evidence="3" id="KW-1185">Reference proteome</keyword>
<feature type="signal peptide" evidence="1">
    <location>
        <begin position="1"/>
        <end position="23"/>
    </location>
</feature>
<evidence type="ECO:0008006" key="4">
    <source>
        <dbReference type="Google" id="ProtNLM"/>
    </source>
</evidence>
<dbReference type="Proteomes" id="UP001229952">
    <property type="component" value="Chromosome"/>
</dbReference>
<feature type="chain" id="PRO_5045505586" description="Secreted protein" evidence="1">
    <location>
        <begin position="24"/>
        <end position="252"/>
    </location>
</feature>
<protein>
    <recommendedName>
        <fullName evidence="4">Secreted protein</fullName>
    </recommendedName>
</protein>
<evidence type="ECO:0000313" key="2">
    <source>
        <dbReference type="EMBL" id="WLQ39714.1"/>
    </source>
</evidence>
<organism evidence="2 3">
    <name type="scientific">Streptomyces laculatispora</name>
    <dbReference type="NCBI Taxonomy" id="887464"/>
    <lineage>
        <taxon>Bacteria</taxon>
        <taxon>Bacillati</taxon>
        <taxon>Actinomycetota</taxon>
        <taxon>Actinomycetes</taxon>
        <taxon>Kitasatosporales</taxon>
        <taxon>Streptomycetaceae</taxon>
        <taxon>Streptomyces</taxon>
    </lineage>
</organism>
<dbReference type="RefSeq" id="WP_306086273.1">
    <property type="nucleotide sequence ID" value="NZ_CP120992.1"/>
</dbReference>
<evidence type="ECO:0000313" key="3">
    <source>
        <dbReference type="Proteomes" id="UP001229952"/>
    </source>
</evidence>
<gene>
    <name evidence="2" type="ORF">P8A22_06680</name>
</gene>
<keyword evidence="1" id="KW-0732">Signal</keyword>
<proteinExistence type="predicted"/>